<keyword evidence="2" id="KW-1283">Bacterial microcompartment</keyword>
<dbReference type="InterPro" id="IPR004992">
    <property type="entry name" value="EutN_CcmL"/>
</dbReference>
<dbReference type="Gene3D" id="2.40.50.220">
    <property type="entry name" value="EutN/Ccml"/>
    <property type="match status" value="1"/>
</dbReference>
<dbReference type="InterPro" id="IPR036677">
    <property type="entry name" value="EutN_CcmL_sf"/>
</dbReference>
<dbReference type="RefSeq" id="WP_369018186.1">
    <property type="nucleotide sequence ID" value="NZ_CP121689.1"/>
</dbReference>
<protein>
    <submittedName>
        <fullName evidence="3">EutN/CcmL family microcompartment protein</fullName>
    </submittedName>
</protein>
<name>A0ABZ2YCN4_9BACT</name>
<dbReference type="Proteomes" id="UP001461341">
    <property type="component" value="Chromosome"/>
</dbReference>
<evidence type="ECO:0000256" key="2">
    <source>
        <dbReference type="ARBA" id="ARBA00024446"/>
    </source>
</evidence>
<dbReference type="PANTHER" id="PTHR36539:SF1">
    <property type="entry name" value="BACTERIAL MICROCOMPARTMENT SHELL VERTEX PROTEIN EUTN"/>
    <property type="match status" value="1"/>
</dbReference>
<dbReference type="PANTHER" id="PTHR36539">
    <property type="entry name" value="ETHANOLAMINE UTILIZATION PROTEIN EUTN"/>
    <property type="match status" value="1"/>
</dbReference>
<evidence type="ECO:0000313" key="4">
    <source>
        <dbReference type="Proteomes" id="UP001461341"/>
    </source>
</evidence>
<gene>
    <name evidence="3" type="ORF">QBE54_10685</name>
</gene>
<proteinExistence type="predicted"/>
<evidence type="ECO:0000313" key="3">
    <source>
        <dbReference type="EMBL" id="WZL76031.1"/>
    </source>
</evidence>
<evidence type="ECO:0000256" key="1">
    <source>
        <dbReference type="ARBA" id="ARBA00024322"/>
    </source>
</evidence>
<accession>A0ABZ2YCN4</accession>
<reference evidence="3 4" key="1">
    <citation type="submission" date="2023-03" db="EMBL/GenBank/DDBJ databases">
        <title>Novel Species.</title>
        <authorList>
            <person name="Ma S."/>
        </authorList>
    </citation>
    <scope>NUCLEOTIDE SEQUENCE [LARGE SCALE GENOMIC DNA]</scope>
    <source>
        <strain evidence="3 4">B11</strain>
    </source>
</reference>
<keyword evidence="4" id="KW-1185">Reference proteome</keyword>
<dbReference type="SUPFAM" id="SSF159133">
    <property type="entry name" value="EutN/CcmL-like"/>
    <property type="match status" value="1"/>
</dbReference>
<sequence length="94" mass="10050">MKIGRVIGNVVATQKVASLEGVKLLLVQPLDENLQEIGTPIVACDVVQAGVGDLVFYEGGREAALAIPNWFNPSDCTIMGIIDQVNLIRSDKLS</sequence>
<dbReference type="PROSITE" id="PS51932">
    <property type="entry name" value="BMV"/>
    <property type="match status" value="1"/>
</dbReference>
<dbReference type="CDD" id="cd01614">
    <property type="entry name" value="EutN_CcmL"/>
    <property type="match status" value="1"/>
</dbReference>
<dbReference type="Pfam" id="PF03319">
    <property type="entry name" value="EutN_CcmL"/>
    <property type="match status" value="1"/>
</dbReference>
<comment type="subcellular location">
    <subcellularLocation>
        <location evidence="1">Bacterial microcompartment</location>
    </subcellularLocation>
</comment>
<dbReference type="EMBL" id="CP121689">
    <property type="protein sequence ID" value="WZL76031.1"/>
    <property type="molecule type" value="Genomic_DNA"/>
</dbReference>
<organism evidence="3 4">
    <name type="scientific">Thermatribacter velox</name>
    <dbReference type="NCBI Taxonomy" id="3039681"/>
    <lineage>
        <taxon>Bacteria</taxon>
        <taxon>Pseudomonadati</taxon>
        <taxon>Atribacterota</taxon>
        <taxon>Atribacteria</taxon>
        <taxon>Atribacterales</taxon>
        <taxon>Thermatribacteraceae</taxon>
        <taxon>Thermatribacter</taxon>
    </lineage>
</organism>